<comment type="caution">
    <text evidence="8">The sequence shown here is derived from an EMBL/GenBank/DDBJ whole genome shotgun (WGS) entry which is preliminary data.</text>
</comment>
<dbReference type="AlphaFoldDB" id="A0A919P115"/>
<dbReference type="EMBL" id="BONK01000006">
    <property type="protein sequence ID" value="GIG21333.1"/>
    <property type="molecule type" value="Genomic_DNA"/>
</dbReference>
<dbReference type="SUPFAM" id="SSF52743">
    <property type="entry name" value="Subtilisin-like"/>
    <property type="match status" value="1"/>
</dbReference>
<evidence type="ECO:0000256" key="3">
    <source>
        <dbReference type="ARBA" id="ARBA00022801"/>
    </source>
</evidence>
<evidence type="ECO:0000256" key="5">
    <source>
        <dbReference type="PROSITE-ProRule" id="PRU01240"/>
    </source>
</evidence>
<sequence>MWSSSRRGAAVGLALAMLLAAGPGATAAVATGVGTSVGPGLRAGPIDPELAQRLAAADPTDLLDVAVVLTTRADLRPLGNLRRPQRLRAVERALRTHADRTQKGVRDLLAARTAQHLAADVLPLWVTNEVDVRATPAVVRELAARPDVASVHLTVVLHAADLGAVAAAAGGPTEPNVARVGAPAMWAQGFTGQGVVVASMDTGVDVTHPDLASSWRGGTNSWFDPNGQHPTTPTDVSGHGTATTGVMVGGSAGGSAVGVAPGATWIAVKIFDDRGVATSTAIHRGFQWLLDPDGDPATADAPNVVNDSWTMSTPGCSLEFQADLRSLRAAGILPVFAAGNEGPLPGTVRSPANNPEAVAVGGTDDTDGMYASSSRGPSACAGATDPTFAAPAVAVRTTDLYGQYVTTEGTSLAAPHVAGALALLLDEFPDLSADRQEAALEAGAVDLSLPGVDDDVGFGRLDVAAAADWLATTPDFTVAAAPPTVTVEPGASATVSVQVGALRGFAADVDLTLSGVTAAQATATFAPARVVGGSGPSTLTLTADPSLPPGSYPLTITGTGGGIAHAAAVTLVVPAPPGFTVAASPASITTVAGGSAAYSVAVTPVSGFAGDVTLTLGGLTAPQAWAFSPVVVPGASGTSALTVTTTSTLAPGSYPLTVTATGGSLTRTAALTLVVTAPPDFGLAVTPAQRTVNAGANGTFTATVSALSGFGGAVALSLTGLPATVGTATFTKPVVTGAGTSLLTLATLTTAPAGTYPLTLRGTSGSLVHTAALTLVVPVRDFTLAASPTSVSVTRGQTGTSTLTVTPKGGFTGGVALTATGLPAGATVTYSVNPVVTSGTSTLRIRTTTTTPRGTYSVRVTGTSGSLSHAVSLTLVVR</sequence>
<feature type="active site" description="Charge relay system" evidence="5">
    <location>
        <position position="239"/>
    </location>
</feature>
<dbReference type="Gene3D" id="3.40.50.200">
    <property type="entry name" value="Peptidase S8/S53 domain"/>
    <property type="match status" value="1"/>
</dbReference>
<dbReference type="PANTHER" id="PTHR43806:SF11">
    <property type="entry name" value="CEREVISIN-RELATED"/>
    <property type="match status" value="1"/>
</dbReference>
<evidence type="ECO:0000256" key="4">
    <source>
        <dbReference type="ARBA" id="ARBA00022825"/>
    </source>
</evidence>
<dbReference type="InterPro" id="IPR000209">
    <property type="entry name" value="Peptidase_S8/S53_dom"/>
</dbReference>
<dbReference type="PROSITE" id="PS51892">
    <property type="entry name" value="SUBTILASE"/>
    <property type="match status" value="1"/>
</dbReference>
<evidence type="ECO:0000256" key="2">
    <source>
        <dbReference type="ARBA" id="ARBA00022670"/>
    </source>
</evidence>
<evidence type="ECO:0000313" key="9">
    <source>
        <dbReference type="Proteomes" id="UP000632740"/>
    </source>
</evidence>
<comment type="similarity">
    <text evidence="1 5">Belongs to the peptidase S8 family.</text>
</comment>
<name>A0A919P115_9CELL</name>
<dbReference type="Proteomes" id="UP000632740">
    <property type="component" value="Unassembled WGS sequence"/>
</dbReference>
<feature type="signal peptide" evidence="6">
    <location>
        <begin position="1"/>
        <end position="27"/>
    </location>
</feature>
<protein>
    <recommendedName>
        <fullName evidence="7">Peptidase S8/S53 domain-containing protein</fullName>
    </recommendedName>
</protein>
<dbReference type="InterPro" id="IPR015500">
    <property type="entry name" value="Peptidase_S8_subtilisin-rel"/>
</dbReference>
<dbReference type="PRINTS" id="PR00723">
    <property type="entry name" value="SUBTILISIN"/>
</dbReference>
<evidence type="ECO:0000259" key="7">
    <source>
        <dbReference type="Pfam" id="PF00082"/>
    </source>
</evidence>
<evidence type="ECO:0000313" key="8">
    <source>
        <dbReference type="EMBL" id="GIG21333.1"/>
    </source>
</evidence>
<dbReference type="PANTHER" id="PTHR43806">
    <property type="entry name" value="PEPTIDASE S8"/>
    <property type="match status" value="1"/>
</dbReference>
<proteinExistence type="inferred from homology"/>
<feature type="chain" id="PRO_5037967866" description="Peptidase S8/S53 domain-containing protein" evidence="6">
    <location>
        <begin position="28"/>
        <end position="878"/>
    </location>
</feature>
<accession>A0A919P115</accession>
<keyword evidence="4 5" id="KW-0720">Serine protease</keyword>
<dbReference type="InterPro" id="IPR036852">
    <property type="entry name" value="Peptidase_S8/S53_dom_sf"/>
</dbReference>
<dbReference type="InterPro" id="IPR023828">
    <property type="entry name" value="Peptidase_S8_Ser-AS"/>
</dbReference>
<feature type="domain" description="Peptidase S8/S53" evidence="7">
    <location>
        <begin position="192"/>
        <end position="459"/>
    </location>
</feature>
<gene>
    <name evidence="8" type="ORF">Cch01nite_20570</name>
</gene>
<keyword evidence="9" id="KW-1185">Reference proteome</keyword>
<evidence type="ECO:0000256" key="1">
    <source>
        <dbReference type="ARBA" id="ARBA00011073"/>
    </source>
</evidence>
<dbReference type="GO" id="GO:0004252">
    <property type="term" value="F:serine-type endopeptidase activity"/>
    <property type="evidence" value="ECO:0007669"/>
    <property type="project" value="UniProtKB-UniRule"/>
</dbReference>
<reference evidence="8" key="1">
    <citation type="submission" date="2021-01" db="EMBL/GenBank/DDBJ databases">
        <title>Whole genome shotgun sequence of Cellulomonas chitinilytica NBRC 110799.</title>
        <authorList>
            <person name="Komaki H."/>
            <person name="Tamura T."/>
        </authorList>
    </citation>
    <scope>NUCLEOTIDE SEQUENCE</scope>
    <source>
        <strain evidence="8">NBRC 110799</strain>
    </source>
</reference>
<feature type="active site" description="Charge relay system" evidence="5">
    <location>
        <position position="411"/>
    </location>
</feature>
<keyword evidence="2 5" id="KW-0645">Protease</keyword>
<organism evidence="8 9">
    <name type="scientific">Cellulomonas chitinilytica</name>
    <dbReference type="NCBI Taxonomy" id="398759"/>
    <lineage>
        <taxon>Bacteria</taxon>
        <taxon>Bacillati</taxon>
        <taxon>Actinomycetota</taxon>
        <taxon>Actinomycetes</taxon>
        <taxon>Micrococcales</taxon>
        <taxon>Cellulomonadaceae</taxon>
        <taxon>Cellulomonas</taxon>
    </lineage>
</organism>
<dbReference type="GO" id="GO:0006508">
    <property type="term" value="P:proteolysis"/>
    <property type="evidence" value="ECO:0007669"/>
    <property type="project" value="UniProtKB-KW"/>
</dbReference>
<evidence type="ECO:0000256" key="6">
    <source>
        <dbReference type="SAM" id="SignalP"/>
    </source>
</evidence>
<keyword evidence="3 5" id="KW-0378">Hydrolase</keyword>
<feature type="active site" description="Charge relay system" evidence="5">
    <location>
        <position position="201"/>
    </location>
</feature>
<dbReference type="PROSITE" id="PS00138">
    <property type="entry name" value="SUBTILASE_SER"/>
    <property type="match status" value="1"/>
</dbReference>
<keyword evidence="6" id="KW-0732">Signal</keyword>
<dbReference type="Pfam" id="PF00082">
    <property type="entry name" value="Peptidase_S8"/>
    <property type="match status" value="1"/>
</dbReference>
<dbReference type="RefSeq" id="WP_203752762.1">
    <property type="nucleotide sequence ID" value="NZ_BONK01000006.1"/>
</dbReference>
<dbReference type="InterPro" id="IPR050131">
    <property type="entry name" value="Peptidase_S8_subtilisin-like"/>
</dbReference>